<dbReference type="EMBL" id="JALJOR010000004">
    <property type="protein sequence ID" value="KAK9818059.1"/>
    <property type="molecule type" value="Genomic_DNA"/>
</dbReference>
<sequence>MTAEEFKELIGDKHDHSVLLNYMAAVRMNPDVKANHNVLITGKKCFAYMRKIKKGGVVREEWTNFDRDPLLLQVIRSDATHLSTHIGTPESGPMRELRAHARDCGANNVPAEWWEPAVHVDIDPATRPDLVMDLTLPQSLMVQRELAGKFDYIVGVALPAPVMVDTFGLPRKTFWSNVRSWLRPGGTFVCTAPRDLVLNDPLTDYGAQLAPRSVKLDGVVCKVLCELADPSIAPINRGYSDAAAETARIVDLCGRPYAAFVDWLRRRKPPDDSDDPKPDRTRRLASVRCQVERITRGSLKPVESTLVHSSRTPFCFAKTSKQRAASAG</sequence>
<protein>
    <submittedName>
        <fullName evidence="1">Uncharacterized protein</fullName>
    </submittedName>
</protein>
<comment type="caution">
    <text evidence="1">The sequence shown here is derived from an EMBL/GenBank/DDBJ whole genome shotgun (WGS) entry which is preliminary data.</text>
</comment>
<name>A0AAW1QBQ7_9CHLO</name>
<dbReference type="AlphaFoldDB" id="A0AAW1QBQ7"/>
<dbReference type="Proteomes" id="UP001489004">
    <property type="component" value="Unassembled WGS sequence"/>
</dbReference>
<evidence type="ECO:0000313" key="1">
    <source>
        <dbReference type="EMBL" id="KAK9818059.1"/>
    </source>
</evidence>
<evidence type="ECO:0000313" key="2">
    <source>
        <dbReference type="Proteomes" id="UP001489004"/>
    </source>
</evidence>
<dbReference type="SUPFAM" id="SSF53335">
    <property type="entry name" value="S-adenosyl-L-methionine-dependent methyltransferases"/>
    <property type="match status" value="1"/>
</dbReference>
<proteinExistence type="predicted"/>
<dbReference type="InterPro" id="IPR029063">
    <property type="entry name" value="SAM-dependent_MTases_sf"/>
</dbReference>
<reference evidence="1 2" key="1">
    <citation type="journal article" date="2024" name="Nat. Commun.">
        <title>Phylogenomics reveals the evolutionary origins of lichenization in chlorophyte algae.</title>
        <authorList>
            <person name="Puginier C."/>
            <person name="Libourel C."/>
            <person name="Otte J."/>
            <person name="Skaloud P."/>
            <person name="Haon M."/>
            <person name="Grisel S."/>
            <person name="Petersen M."/>
            <person name="Berrin J.G."/>
            <person name="Delaux P.M."/>
            <person name="Dal Grande F."/>
            <person name="Keller J."/>
        </authorList>
    </citation>
    <scope>NUCLEOTIDE SEQUENCE [LARGE SCALE GENOMIC DNA]</scope>
    <source>
        <strain evidence="1 2">SAG 2043</strain>
    </source>
</reference>
<organism evidence="1 2">
    <name type="scientific">[Myrmecia] bisecta</name>
    <dbReference type="NCBI Taxonomy" id="41462"/>
    <lineage>
        <taxon>Eukaryota</taxon>
        <taxon>Viridiplantae</taxon>
        <taxon>Chlorophyta</taxon>
        <taxon>core chlorophytes</taxon>
        <taxon>Trebouxiophyceae</taxon>
        <taxon>Trebouxiales</taxon>
        <taxon>Trebouxiaceae</taxon>
        <taxon>Myrmecia</taxon>
    </lineage>
</organism>
<accession>A0AAW1QBQ7</accession>
<keyword evidence="2" id="KW-1185">Reference proteome</keyword>
<gene>
    <name evidence="1" type="ORF">WJX72_006421</name>
</gene>